<dbReference type="SUPFAM" id="SSF52833">
    <property type="entry name" value="Thioredoxin-like"/>
    <property type="match status" value="1"/>
</dbReference>
<gene>
    <name evidence="2" type="ORF">CTAYLR_006071</name>
</gene>
<dbReference type="InterPro" id="IPR036282">
    <property type="entry name" value="Glutathione-S-Trfase_C_sf"/>
</dbReference>
<evidence type="ECO:0000313" key="2">
    <source>
        <dbReference type="EMBL" id="KAJ8609125.1"/>
    </source>
</evidence>
<dbReference type="CDD" id="cd00570">
    <property type="entry name" value="GST_N_family"/>
    <property type="match status" value="1"/>
</dbReference>
<dbReference type="Gene3D" id="3.40.30.10">
    <property type="entry name" value="Glutaredoxin"/>
    <property type="match status" value="1"/>
</dbReference>
<dbReference type="InterPro" id="IPR036249">
    <property type="entry name" value="Thioredoxin-like_sf"/>
</dbReference>
<proteinExistence type="predicted"/>
<dbReference type="CDD" id="cd00299">
    <property type="entry name" value="GST_C_family"/>
    <property type="match status" value="1"/>
</dbReference>
<dbReference type="SUPFAM" id="SSF47616">
    <property type="entry name" value="GST C-terminal domain-like"/>
    <property type="match status" value="1"/>
</dbReference>
<sequence length="371" mass="41167">MVSAAGECATTIEFPGREPGRFELFAMRQSICSQKVRCCLMLKENQFVEHEMVPFKNYEPAYARLRQAAGAAVMTPRAWDGSSSASVHGVDPLVVPTLVDNAARRVIVDSKAIVEYIDREVASDSLQTCNDDVRTHLAIVDEFPHPGLLYHGDPDHDSRPEALKTPMGHYGELMIATLEEWLSRADLPADLRPLYDVKLKKAKMIWTGAGDTAPLGDLGDFHRTCIRKARRCLDFLDAELLEDKMPTGPKPSAADVAWFVTLLRITELGLAEELINPRVEAYLHRLLGHPKLLDTFIWSHLPSPHLTPILLERAGKEAAQDNDAQVAAWQVGRVDVEAHGTDKDALRRASQRRMAFLRSYGTTAVGAVSAR</sequence>
<protein>
    <recommendedName>
        <fullName evidence="1">GST N-terminal domain-containing protein</fullName>
    </recommendedName>
</protein>
<organism evidence="2 3">
    <name type="scientific">Chrysophaeum taylorii</name>
    <dbReference type="NCBI Taxonomy" id="2483200"/>
    <lineage>
        <taxon>Eukaryota</taxon>
        <taxon>Sar</taxon>
        <taxon>Stramenopiles</taxon>
        <taxon>Ochrophyta</taxon>
        <taxon>Pelagophyceae</taxon>
        <taxon>Pelagomonadales</taxon>
        <taxon>Pelagomonadaceae</taxon>
        <taxon>Chrysophaeum</taxon>
    </lineage>
</organism>
<dbReference type="InterPro" id="IPR004045">
    <property type="entry name" value="Glutathione_S-Trfase_N"/>
</dbReference>
<name>A0AAD7UL98_9STRA</name>
<evidence type="ECO:0000313" key="3">
    <source>
        <dbReference type="Proteomes" id="UP001230188"/>
    </source>
</evidence>
<reference evidence="2" key="1">
    <citation type="submission" date="2023-01" db="EMBL/GenBank/DDBJ databases">
        <title>Metagenome sequencing of chrysophaentin producing Chrysophaeum taylorii.</title>
        <authorList>
            <person name="Davison J."/>
            <person name="Bewley C."/>
        </authorList>
    </citation>
    <scope>NUCLEOTIDE SEQUENCE</scope>
    <source>
        <strain evidence="2">NIES-1699</strain>
    </source>
</reference>
<evidence type="ECO:0000259" key="1">
    <source>
        <dbReference type="PROSITE" id="PS50404"/>
    </source>
</evidence>
<feature type="domain" description="GST N-terminal" evidence="1">
    <location>
        <begin position="20"/>
        <end position="125"/>
    </location>
</feature>
<dbReference type="Proteomes" id="UP001230188">
    <property type="component" value="Unassembled WGS sequence"/>
</dbReference>
<dbReference type="AlphaFoldDB" id="A0AAD7UL98"/>
<dbReference type="PROSITE" id="PS50404">
    <property type="entry name" value="GST_NTER"/>
    <property type="match status" value="1"/>
</dbReference>
<dbReference type="EMBL" id="JAQMWT010000149">
    <property type="protein sequence ID" value="KAJ8609125.1"/>
    <property type="molecule type" value="Genomic_DNA"/>
</dbReference>
<accession>A0AAD7UL98</accession>
<comment type="caution">
    <text evidence="2">The sequence shown here is derived from an EMBL/GenBank/DDBJ whole genome shotgun (WGS) entry which is preliminary data.</text>
</comment>
<dbReference type="Pfam" id="PF13409">
    <property type="entry name" value="GST_N_2"/>
    <property type="match status" value="1"/>
</dbReference>
<keyword evidence="3" id="KW-1185">Reference proteome</keyword>